<reference evidence="1" key="1">
    <citation type="submission" date="2021-01" db="EMBL/GenBank/DDBJ databases">
        <authorList>
            <person name="Corre E."/>
            <person name="Pelletier E."/>
            <person name="Niang G."/>
            <person name="Scheremetjew M."/>
            <person name="Finn R."/>
            <person name="Kale V."/>
            <person name="Holt S."/>
            <person name="Cochrane G."/>
            <person name="Meng A."/>
            <person name="Brown T."/>
            <person name="Cohen L."/>
        </authorList>
    </citation>
    <scope>NUCLEOTIDE SEQUENCE</scope>
    <source>
        <strain evidence="1">CCMP281</strain>
    </source>
</reference>
<accession>A0A7S3B6L7</accession>
<sequence>MQTTPPTSPFSMSSGLPFDKIAPSGVVCMGIDGSPSRKQPKAKRSASKLLSRTILRCLPLLAAVAMGFRALHVSGPSLPPPLRCRWHWTRGCVATEDGMDTTHSVCRLQLQLSRPPWDACHAVARI</sequence>
<name>A0A7S3B6L7_9EUKA</name>
<dbReference type="AlphaFoldDB" id="A0A7S3B6L7"/>
<dbReference type="EMBL" id="HBHX01045879">
    <property type="protein sequence ID" value="CAE0125074.1"/>
    <property type="molecule type" value="Transcribed_RNA"/>
</dbReference>
<protein>
    <submittedName>
        <fullName evidence="1">Uncharacterized protein</fullName>
    </submittedName>
</protein>
<evidence type="ECO:0000313" key="1">
    <source>
        <dbReference type="EMBL" id="CAE0125074.1"/>
    </source>
</evidence>
<gene>
    <name evidence="1" type="ORF">HERI1096_LOCUS25387</name>
</gene>
<organism evidence="1">
    <name type="scientific">Haptolina ericina</name>
    <dbReference type="NCBI Taxonomy" id="156174"/>
    <lineage>
        <taxon>Eukaryota</taxon>
        <taxon>Haptista</taxon>
        <taxon>Haptophyta</taxon>
        <taxon>Prymnesiophyceae</taxon>
        <taxon>Prymnesiales</taxon>
        <taxon>Prymnesiaceae</taxon>
        <taxon>Haptolina</taxon>
    </lineage>
</organism>
<proteinExistence type="predicted"/>